<comment type="subcellular location">
    <subcellularLocation>
        <location evidence="1 8">Cell outer membrane</location>
        <topology evidence="1 8">Multi-pass membrane protein</topology>
    </subcellularLocation>
</comment>
<dbReference type="GO" id="GO:0015344">
    <property type="term" value="F:siderophore uptake transmembrane transporter activity"/>
    <property type="evidence" value="ECO:0007669"/>
    <property type="project" value="TreeGrafter"/>
</dbReference>
<dbReference type="InterPro" id="IPR039426">
    <property type="entry name" value="TonB-dep_rcpt-like"/>
</dbReference>
<comment type="similarity">
    <text evidence="8 9">Belongs to the TonB-dependent receptor family.</text>
</comment>
<dbReference type="AlphaFoldDB" id="B8IJ70"/>
<dbReference type="eggNOG" id="COG4774">
    <property type="taxonomic scope" value="Bacteria"/>
</dbReference>
<dbReference type="KEGG" id="mno:Mnod_1078"/>
<evidence type="ECO:0000256" key="4">
    <source>
        <dbReference type="ARBA" id="ARBA00022692"/>
    </source>
</evidence>
<keyword evidence="4 8" id="KW-0812">Transmembrane</keyword>
<dbReference type="Gene3D" id="2.40.170.20">
    <property type="entry name" value="TonB-dependent receptor, beta-barrel domain"/>
    <property type="match status" value="1"/>
</dbReference>
<feature type="domain" description="TonB-dependent receptor plug" evidence="11">
    <location>
        <begin position="71"/>
        <end position="171"/>
    </location>
</feature>
<protein>
    <submittedName>
        <fullName evidence="12">TonB-dependent receptor</fullName>
    </submittedName>
</protein>
<reference evidence="12 13" key="1">
    <citation type="submission" date="2009-01" db="EMBL/GenBank/DDBJ databases">
        <title>Complete sequence of chromosome of Methylobacterium nodulans ORS 2060.</title>
        <authorList>
            <consortium name="US DOE Joint Genome Institute"/>
            <person name="Lucas S."/>
            <person name="Copeland A."/>
            <person name="Lapidus A."/>
            <person name="Glavina del Rio T."/>
            <person name="Dalin E."/>
            <person name="Tice H."/>
            <person name="Bruce D."/>
            <person name="Goodwin L."/>
            <person name="Pitluck S."/>
            <person name="Sims D."/>
            <person name="Brettin T."/>
            <person name="Detter J.C."/>
            <person name="Han C."/>
            <person name="Larimer F."/>
            <person name="Land M."/>
            <person name="Hauser L."/>
            <person name="Kyrpides N."/>
            <person name="Ivanova N."/>
            <person name="Marx C.J."/>
            <person name="Richardson P."/>
        </authorList>
    </citation>
    <scope>NUCLEOTIDE SEQUENCE [LARGE SCALE GENOMIC DNA]</scope>
    <source>
        <strain evidence="13">LMG 21967 / CNCM I-2342 / ORS 2060</strain>
    </source>
</reference>
<keyword evidence="6 8" id="KW-0472">Membrane</keyword>
<dbReference type="CDD" id="cd01347">
    <property type="entry name" value="ligand_gated_channel"/>
    <property type="match status" value="1"/>
</dbReference>
<name>B8IJ70_METNO</name>
<dbReference type="InterPro" id="IPR012910">
    <property type="entry name" value="Plug_dom"/>
</dbReference>
<organism evidence="12 13">
    <name type="scientific">Methylobacterium nodulans (strain LMG 21967 / CNCM I-2342 / ORS 2060)</name>
    <dbReference type="NCBI Taxonomy" id="460265"/>
    <lineage>
        <taxon>Bacteria</taxon>
        <taxon>Pseudomonadati</taxon>
        <taxon>Pseudomonadota</taxon>
        <taxon>Alphaproteobacteria</taxon>
        <taxon>Hyphomicrobiales</taxon>
        <taxon>Methylobacteriaceae</taxon>
        <taxon>Methylobacterium</taxon>
    </lineage>
</organism>
<dbReference type="Gene3D" id="2.170.130.10">
    <property type="entry name" value="TonB-dependent receptor, plug domain"/>
    <property type="match status" value="1"/>
</dbReference>
<keyword evidence="5 9" id="KW-0798">TonB box</keyword>
<dbReference type="InterPro" id="IPR037066">
    <property type="entry name" value="Plug_dom_sf"/>
</dbReference>
<dbReference type="InterPro" id="IPR036942">
    <property type="entry name" value="Beta-barrel_TonB_sf"/>
</dbReference>
<dbReference type="SUPFAM" id="SSF56935">
    <property type="entry name" value="Porins"/>
    <property type="match status" value="1"/>
</dbReference>
<keyword evidence="3 8" id="KW-1134">Transmembrane beta strand</keyword>
<evidence type="ECO:0000313" key="12">
    <source>
        <dbReference type="EMBL" id="ACL56085.1"/>
    </source>
</evidence>
<evidence type="ECO:0000256" key="9">
    <source>
        <dbReference type="RuleBase" id="RU003357"/>
    </source>
</evidence>
<dbReference type="Pfam" id="PF07715">
    <property type="entry name" value="Plug"/>
    <property type="match status" value="1"/>
</dbReference>
<dbReference type="Proteomes" id="UP000008207">
    <property type="component" value="Chromosome"/>
</dbReference>
<dbReference type="PANTHER" id="PTHR32552:SF83">
    <property type="entry name" value="BLR3904 PROTEIN"/>
    <property type="match status" value="1"/>
</dbReference>
<dbReference type="EMBL" id="CP001349">
    <property type="protein sequence ID" value="ACL56085.1"/>
    <property type="molecule type" value="Genomic_DNA"/>
</dbReference>
<evidence type="ECO:0000256" key="5">
    <source>
        <dbReference type="ARBA" id="ARBA00023077"/>
    </source>
</evidence>
<evidence type="ECO:0000256" key="8">
    <source>
        <dbReference type="PROSITE-ProRule" id="PRU01360"/>
    </source>
</evidence>
<evidence type="ECO:0000256" key="3">
    <source>
        <dbReference type="ARBA" id="ARBA00022452"/>
    </source>
</evidence>
<dbReference type="STRING" id="460265.Mnod_1078"/>
<sequence>MSARGSVFEAGSNAALGVSLAASLGSFASGAAAQEADTVELSTIDIAGIRAVGQANTLNESTGLSRLPGRVQDTPQAITVVPGEVIRQQQATTLEQALRNVPGITVSAGEGNGGLNGDQFRIRGFQAKNDIYLDGLRDFGVYVRDSFNISDVVVIKGPSSETFGLGTVGGAINIVSKRASLADFTEVEGAFGSGPLGRSTLDVNRRIDETTAVRLNAMVHRQDVADRDNIKSDRWGAAASLGFGLGTDTTWFLNYAHQYTDRTPDFGVPTILLPGTSRAVPATELGLRRSTAYARASDMDRANADLLTSLMKWQVNDWLTVTNDSRIAFYTRDFSSTAPVCRTSSCVLGFLQGGNPFVGYSAGGGLSFLQDAWGAQNVTTAVARFETGALRHEVVAGIDYFYQADERQGLTITRPNQQIRTPLFDNAGFSFARNPLGRRESTGSNIGVFGSDRIWFAPQLSILAGIRYDDYTARYRTSAAAAGVPAGEFGAWRESRTGFASPKVALILEPNKDVTVYASWSHATTPAGAFVTQSTNIELPSSIVSQKPERTNLYEVGTKMSFLDGRLGFSAAAFRVEKTNSIDVDPVTGALILGSLDAYDARLVNGFELGLTGSLTEHWHVQFGYTHLDGRITASGDPVIGNRTPFTPENAVSAFTTYNLAPALQLPGRFLIGGGVFWDDGYFPGADNITRIPGSFSLDGLISYEHDGYRVAVNVYNLTDALNYGAAFSSRAVPLSGRTVLVSLGTRF</sequence>
<evidence type="ECO:0000259" key="11">
    <source>
        <dbReference type="Pfam" id="PF07715"/>
    </source>
</evidence>
<dbReference type="PROSITE" id="PS52016">
    <property type="entry name" value="TONB_DEPENDENT_REC_3"/>
    <property type="match status" value="1"/>
</dbReference>
<keyword evidence="7 8" id="KW-0998">Cell outer membrane</keyword>
<evidence type="ECO:0000259" key="10">
    <source>
        <dbReference type="Pfam" id="PF00593"/>
    </source>
</evidence>
<dbReference type="Pfam" id="PF00593">
    <property type="entry name" value="TonB_dep_Rec_b-barrel"/>
    <property type="match status" value="1"/>
</dbReference>
<dbReference type="InterPro" id="IPR000531">
    <property type="entry name" value="Beta-barrel_TonB"/>
</dbReference>
<feature type="domain" description="TonB-dependent receptor-like beta-barrel" evidence="10">
    <location>
        <begin position="244"/>
        <end position="718"/>
    </location>
</feature>
<dbReference type="PANTHER" id="PTHR32552">
    <property type="entry name" value="FERRICHROME IRON RECEPTOR-RELATED"/>
    <property type="match status" value="1"/>
</dbReference>
<accession>B8IJ70</accession>
<evidence type="ECO:0000256" key="2">
    <source>
        <dbReference type="ARBA" id="ARBA00022448"/>
    </source>
</evidence>
<gene>
    <name evidence="12" type="ordered locus">Mnod_1078</name>
</gene>
<evidence type="ECO:0000256" key="6">
    <source>
        <dbReference type="ARBA" id="ARBA00023136"/>
    </source>
</evidence>
<dbReference type="HOGENOM" id="CLU_008287_9_1_5"/>
<keyword evidence="2 8" id="KW-0813">Transport</keyword>
<keyword evidence="12" id="KW-0675">Receptor</keyword>
<dbReference type="GO" id="GO:0009279">
    <property type="term" value="C:cell outer membrane"/>
    <property type="evidence" value="ECO:0007669"/>
    <property type="project" value="UniProtKB-SubCell"/>
</dbReference>
<evidence type="ECO:0000256" key="7">
    <source>
        <dbReference type="ARBA" id="ARBA00023237"/>
    </source>
</evidence>
<proteinExistence type="inferred from homology"/>
<dbReference type="RefSeq" id="WP_015927783.1">
    <property type="nucleotide sequence ID" value="NC_011894.1"/>
</dbReference>
<evidence type="ECO:0000256" key="1">
    <source>
        <dbReference type="ARBA" id="ARBA00004571"/>
    </source>
</evidence>
<keyword evidence="13" id="KW-1185">Reference proteome</keyword>
<evidence type="ECO:0000313" key="13">
    <source>
        <dbReference type="Proteomes" id="UP000008207"/>
    </source>
</evidence>